<dbReference type="InterPro" id="IPR046792">
    <property type="entry name" value="Peptidase_C54_cat"/>
</dbReference>
<comment type="similarity">
    <text evidence="2 12">Belongs to the peptidase C54 family.</text>
</comment>
<evidence type="ECO:0000256" key="11">
    <source>
        <dbReference type="ARBA" id="ARBA00029362"/>
    </source>
</evidence>
<protein>
    <recommendedName>
        <fullName evidence="12">Cysteine protease</fullName>
        <ecNumber evidence="12">3.4.22.-</ecNumber>
    </recommendedName>
</protein>
<dbReference type="GO" id="GO:0000423">
    <property type="term" value="P:mitophagy"/>
    <property type="evidence" value="ECO:0007669"/>
    <property type="project" value="Ensembl"/>
</dbReference>
<keyword evidence="4 12" id="KW-0963">Cytoplasm</keyword>
<evidence type="ECO:0000256" key="12">
    <source>
        <dbReference type="RuleBase" id="RU363115"/>
    </source>
</evidence>
<dbReference type="SUPFAM" id="SSF54001">
    <property type="entry name" value="Cysteine proteinases"/>
    <property type="match status" value="1"/>
</dbReference>
<sequence>MNSVSPAAVQYRSGSPEDARRPEGRRPRGQARIPDPNSLGPSGSGGAALGSSGTDPSEPDEVDKFKAKFLTAWNNVKYGWAVKSRTSFSKISSVHLCGRCYHFEGEGDIQRFQRDFVSRLWLTYRRDFPPLAGGNLTSDCGWGCMLRSGQMMLAQGLLLHFLPRDWRWVEGTGLAPPENPGPASPSHYRGPSRHVPPRWSQGSLETEQDRRHRRIVSWFADHPQAPFGLHRLVELGQSSGKRAGDWYGPSVVAHILRKAVERCSEVTRLVVYVSQDCTVYKADVARLVSWPDPTAEWKSVIILVPVRLGGETLNPVYVPCVKELLRSELCLGIMGGKPRHSLYFIGYQDDFLLYLDPHYCQPAVDVSQADFPLESFHCTSPRKMAFAKMDPSCTVGFYAENRKEFETLCSELMRILSSSSATERYPMFTVAEGHAQDHSLDALCTQLSQPTLRLPCTGRLLKSKRPSSEDFVFL</sequence>
<dbReference type="GO" id="GO:0015031">
    <property type="term" value="P:protein transport"/>
    <property type="evidence" value="ECO:0007669"/>
    <property type="project" value="UniProtKB-KW"/>
</dbReference>
<feature type="region of interest" description="Disordered" evidence="13">
    <location>
        <begin position="173"/>
        <end position="207"/>
    </location>
</feature>
<evidence type="ECO:0000256" key="3">
    <source>
        <dbReference type="ARBA" id="ARBA00022448"/>
    </source>
</evidence>
<feature type="region of interest" description="Disordered" evidence="13">
    <location>
        <begin position="1"/>
        <end position="60"/>
    </location>
</feature>
<comment type="subcellular location">
    <subcellularLocation>
        <location evidence="1 12">Cytoplasm</location>
    </subcellularLocation>
</comment>
<keyword evidence="6 12" id="KW-0378">Hydrolase</keyword>
<dbReference type="STRING" id="10036.ENSMAUP00000022907"/>
<evidence type="ECO:0000256" key="10">
    <source>
        <dbReference type="ARBA" id="ARBA00029289"/>
    </source>
</evidence>
<reference evidence="16" key="1">
    <citation type="submission" date="2025-08" db="UniProtKB">
        <authorList>
            <consortium name="RefSeq"/>
        </authorList>
    </citation>
    <scope>IDENTIFICATION</scope>
    <source>
        <tissue evidence="16">Liver</tissue>
    </source>
</reference>
<evidence type="ECO:0000256" key="6">
    <source>
        <dbReference type="ARBA" id="ARBA00022801"/>
    </source>
</evidence>
<dbReference type="GO" id="GO:0005654">
    <property type="term" value="C:nucleoplasm"/>
    <property type="evidence" value="ECO:0007669"/>
    <property type="project" value="Ensembl"/>
</dbReference>
<dbReference type="AlphaFoldDB" id="A0A1U7R0N8"/>
<dbReference type="eggNOG" id="KOG2674">
    <property type="taxonomic scope" value="Eukaryota"/>
</dbReference>
<dbReference type="Pfam" id="PF03416">
    <property type="entry name" value="Peptidase_C54"/>
    <property type="match status" value="1"/>
</dbReference>
<organism evidence="15 16">
    <name type="scientific">Mesocricetus auratus</name>
    <name type="common">Golden hamster</name>
    <dbReference type="NCBI Taxonomy" id="10036"/>
    <lineage>
        <taxon>Eukaryota</taxon>
        <taxon>Metazoa</taxon>
        <taxon>Chordata</taxon>
        <taxon>Craniata</taxon>
        <taxon>Vertebrata</taxon>
        <taxon>Euteleostomi</taxon>
        <taxon>Mammalia</taxon>
        <taxon>Eutheria</taxon>
        <taxon>Euarchontoglires</taxon>
        <taxon>Glires</taxon>
        <taxon>Rodentia</taxon>
        <taxon>Myomorpha</taxon>
        <taxon>Muroidea</taxon>
        <taxon>Cricetidae</taxon>
        <taxon>Cricetinae</taxon>
        <taxon>Mesocricetus</taxon>
    </lineage>
</organism>
<comment type="function">
    <text evidence="12">Cysteine protease that plays a key role in autophagy by mediating both proteolytic activation and delipidation of ATG8 family proteins.</text>
</comment>
<evidence type="ECO:0000313" key="15">
    <source>
        <dbReference type="Proteomes" id="UP000886700"/>
    </source>
</evidence>
<gene>
    <name evidence="16" type="primary">Atg4d</name>
</gene>
<feature type="domain" description="Peptidase C54 catalytic" evidence="14">
    <location>
        <begin position="110"/>
        <end position="410"/>
    </location>
</feature>
<evidence type="ECO:0000256" key="4">
    <source>
        <dbReference type="ARBA" id="ARBA00022490"/>
    </source>
</evidence>
<dbReference type="GO" id="GO:0016485">
    <property type="term" value="P:protein processing"/>
    <property type="evidence" value="ECO:0007669"/>
    <property type="project" value="TreeGrafter"/>
</dbReference>
<dbReference type="GO" id="GO:0004197">
    <property type="term" value="F:cysteine-type endopeptidase activity"/>
    <property type="evidence" value="ECO:0007669"/>
    <property type="project" value="TreeGrafter"/>
</dbReference>
<dbReference type="Proteomes" id="UP000886700">
    <property type="component" value="Unplaced"/>
</dbReference>
<dbReference type="CTD" id="84971"/>
<dbReference type="GO" id="GO:0034497">
    <property type="term" value="P:protein localization to phagophore assembly site"/>
    <property type="evidence" value="ECO:0007669"/>
    <property type="project" value="Ensembl"/>
</dbReference>
<evidence type="ECO:0000256" key="5">
    <source>
        <dbReference type="ARBA" id="ARBA00022670"/>
    </source>
</evidence>
<evidence type="ECO:0000256" key="1">
    <source>
        <dbReference type="ARBA" id="ARBA00004496"/>
    </source>
</evidence>
<evidence type="ECO:0000256" key="9">
    <source>
        <dbReference type="ARBA" id="ARBA00023006"/>
    </source>
</evidence>
<dbReference type="GO" id="GO:0019786">
    <property type="term" value="F:protein-phosphatidylethanolamide deconjugating activity"/>
    <property type="evidence" value="ECO:0007669"/>
    <property type="project" value="InterPro"/>
</dbReference>
<keyword evidence="3" id="KW-0813">Transport</keyword>
<evidence type="ECO:0000256" key="7">
    <source>
        <dbReference type="ARBA" id="ARBA00022807"/>
    </source>
</evidence>
<keyword evidence="5 12" id="KW-0645">Protease</keyword>
<dbReference type="GO" id="GO:0034727">
    <property type="term" value="P:piecemeal microautophagy of the nucleus"/>
    <property type="evidence" value="ECO:0007669"/>
    <property type="project" value="TreeGrafter"/>
</dbReference>
<evidence type="ECO:0000256" key="13">
    <source>
        <dbReference type="SAM" id="MobiDB-lite"/>
    </source>
</evidence>
<feature type="compositionally biased region" description="Basic and acidic residues" evidence="13">
    <location>
        <begin position="15"/>
        <end position="26"/>
    </location>
</feature>
<dbReference type="PANTHER" id="PTHR22624:SF36">
    <property type="entry name" value="CYSTEINE PROTEASE ATG4D"/>
    <property type="match status" value="1"/>
</dbReference>
<keyword evidence="7" id="KW-0788">Thiol protease</keyword>
<dbReference type="EC" id="3.4.22.-" evidence="12"/>
<keyword evidence="9 12" id="KW-0072">Autophagy</keyword>
<keyword evidence="8 12" id="KW-0653">Protein transport</keyword>
<dbReference type="OrthoDB" id="2960936at2759"/>
<comment type="catalytic activity">
    <reaction evidence="10">
        <text>[protein]-C-terminal L-amino acid-glycyl-phosphatidylserine + H2O = [protein]-C-terminal L-amino acid-glycine + a 1,2-diacyl-sn-glycero-3-phospho-L-serine</text>
        <dbReference type="Rhea" id="RHEA:67576"/>
        <dbReference type="Rhea" id="RHEA-COMP:17324"/>
        <dbReference type="Rhea" id="RHEA-COMP:17326"/>
        <dbReference type="ChEBI" id="CHEBI:15377"/>
        <dbReference type="ChEBI" id="CHEBI:57262"/>
        <dbReference type="ChEBI" id="CHEBI:172940"/>
        <dbReference type="ChEBI" id="CHEBI:172942"/>
    </reaction>
    <physiologicalReaction direction="left-to-right" evidence="10">
        <dbReference type="Rhea" id="RHEA:67577"/>
    </physiologicalReaction>
</comment>
<accession>A0A1U7R0N8</accession>
<dbReference type="GO" id="GO:0005739">
    <property type="term" value="C:mitochondrion"/>
    <property type="evidence" value="ECO:0007669"/>
    <property type="project" value="Ensembl"/>
</dbReference>
<dbReference type="GeneID" id="101831599"/>
<dbReference type="PANTHER" id="PTHR22624">
    <property type="entry name" value="CYSTEINE PROTEASE ATG4"/>
    <property type="match status" value="1"/>
</dbReference>
<evidence type="ECO:0000256" key="2">
    <source>
        <dbReference type="ARBA" id="ARBA00010958"/>
    </source>
</evidence>
<proteinExistence type="inferred from homology"/>
<evidence type="ECO:0000259" key="14">
    <source>
        <dbReference type="Pfam" id="PF03416"/>
    </source>
</evidence>
<dbReference type="GO" id="GO:0035973">
    <property type="term" value="P:aggrephagy"/>
    <property type="evidence" value="ECO:0007669"/>
    <property type="project" value="TreeGrafter"/>
</dbReference>
<comment type="catalytic activity">
    <reaction evidence="11">
        <text>[protein]-C-terminal L-amino acid-glycyl-phosphatidylethanolamide + H2O = [protein]-C-terminal L-amino acid-glycine + a 1,2-diacyl-sn-glycero-3-phosphoethanolamine</text>
        <dbReference type="Rhea" id="RHEA:67548"/>
        <dbReference type="Rhea" id="RHEA-COMP:17323"/>
        <dbReference type="Rhea" id="RHEA-COMP:17324"/>
        <dbReference type="ChEBI" id="CHEBI:15377"/>
        <dbReference type="ChEBI" id="CHEBI:64612"/>
        <dbReference type="ChEBI" id="CHEBI:172940"/>
        <dbReference type="ChEBI" id="CHEBI:172941"/>
    </reaction>
    <physiologicalReaction direction="left-to-right" evidence="11">
        <dbReference type="Rhea" id="RHEA:67549"/>
    </physiologicalReaction>
</comment>
<evidence type="ECO:0000313" key="16">
    <source>
        <dbReference type="RefSeq" id="XP_005078608.1"/>
    </source>
</evidence>
<dbReference type="InterPro" id="IPR038765">
    <property type="entry name" value="Papain-like_cys_pep_sf"/>
</dbReference>
<keyword evidence="15" id="KW-1185">Reference proteome</keyword>
<dbReference type="KEGG" id="maua:101831599"/>
<dbReference type="RefSeq" id="XP_005078608.1">
    <property type="nucleotide sequence ID" value="XM_005078551.4"/>
</dbReference>
<name>A0A1U7R0N8_MESAU</name>
<evidence type="ECO:0000256" key="8">
    <source>
        <dbReference type="ARBA" id="ARBA00022927"/>
    </source>
</evidence>
<dbReference type="InterPro" id="IPR005078">
    <property type="entry name" value="Peptidase_C54"/>
</dbReference>